<dbReference type="Gene3D" id="3.20.20.30">
    <property type="entry name" value="Luciferase-like domain"/>
    <property type="match status" value="1"/>
</dbReference>
<reference evidence="3 4" key="1">
    <citation type="submission" date="2024-09" db="EMBL/GenBank/DDBJ databases">
        <authorList>
            <person name="Sun Q."/>
            <person name="Mori K."/>
        </authorList>
    </citation>
    <scope>NUCLEOTIDE SEQUENCE [LARGE SCALE GENOMIC DNA]</scope>
    <source>
        <strain evidence="3 4">CCM 7759</strain>
    </source>
</reference>
<dbReference type="Proteomes" id="UP001589776">
    <property type="component" value="Unassembled WGS sequence"/>
</dbReference>
<evidence type="ECO:0000259" key="2">
    <source>
        <dbReference type="Pfam" id="PF00296"/>
    </source>
</evidence>
<dbReference type="EC" id="1.-.-.-" evidence="3"/>
<dbReference type="GO" id="GO:0016491">
    <property type="term" value="F:oxidoreductase activity"/>
    <property type="evidence" value="ECO:0007669"/>
    <property type="project" value="UniProtKB-KW"/>
</dbReference>
<dbReference type="InterPro" id="IPR011251">
    <property type="entry name" value="Luciferase-like_dom"/>
</dbReference>
<sequence length="308" mass="32760">MRPLKLSILDHSPAAAGASHRTALAQTVELAMAADRLGYTRFWVSEHHNSMELVGSAPEVLIAAAAARTSGRLRVGSAGVLLSHYSALKVAEQFRVLEALYPGRIDLGVGRAPGGSARTAEALRDGRADEPERYPQQVAELVQFLHDTVPAGHRHEGVRAMPLVESAPQLWVLGSSGISARLAARMGAAFGYAQFLSSEDGAQTVHAYRREFLPSALGAVPQCCTAVFVICDETDEAAARTAGSGTLPLSTPQRERMIAGGPETVRRELFALGSRWGIDEVVVVPAATAYKDRLRTCVLLAEAFGLPG</sequence>
<evidence type="ECO:0000313" key="4">
    <source>
        <dbReference type="Proteomes" id="UP001589776"/>
    </source>
</evidence>
<name>A0ABV6DGA8_9BACL</name>
<comment type="similarity">
    <text evidence="1">To bacterial alkanal monooxygenase alpha and beta chains.</text>
</comment>
<protein>
    <submittedName>
        <fullName evidence="3">LLM class flavin-dependent oxidoreductase</fullName>
        <ecNumber evidence="3">1.-.-.-</ecNumber>
    </submittedName>
</protein>
<dbReference type="InterPro" id="IPR019949">
    <property type="entry name" value="CmoO-like"/>
</dbReference>
<dbReference type="RefSeq" id="WP_377468665.1">
    <property type="nucleotide sequence ID" value="NZ_JBHLWN010000021.1"/>
</dbReference>
<dbReference type="NCBIfam" id="TIGR03558">
    <property type="entry name" value="oxido_grp_1"/>
    <property type="match status" value="1"/>
</dbReference>
<feature type="domain" description="Luciferase-like" evidence="2">
    <location>
        <begin position="16"/>
        <end position="247"/>
    </location>
</feature>
<dbReference type="EMBL" id="JBHLWN010000021">
    <property type="protein sequence ID" value="MFC0211680.1"/>
    <property type="molecule type" value="Genomic_DNA"/>
</dbReference>
<dbReference type="InterPro" id="IPR036661">
    <property type="entry name" value="Luciferase-like_sf"/>
</dbReference>
<evidence type="ECO:0000313" key="3">
    <source>
        <dbReference type="EMBL" id="MFC0211680.1"/>
    </source>
</evidence>
<gene>
    <name evidence="3" type="ORF">ACFFK0_04295</name>
</gene>
<dbReference type="PANTHER" id="PTHR30137:SF19">
    <property type="entry name" value="LUCIFERASE-LIKE MONOOXYGENASE"/>
    <property type="match status" value="1"/>
</dbReference>
<proteinExistence type="predicted"/>
<keyword evidence="4" id="KW-1185">Reference proteome</keyword>
<dbReference type="SUPFAM" id="SSF51679">
    <property type="entry name" value="Bacterial luciferase-like"/>
    <property type="match status" value="1"/>
</dbReference>
<keyword evidence="3" id="KW-0560">Oxidoreductase</keyword>
<comment type="caution">
    <text evidence="3">The sequence shown here is derived from an EMBL/GenBank/DDBJ whole genome shotgun (WGS) entry which is preliminary data.</text>
</comment>
<accession>A0ABV6DGA8</accession>
<evidence type="ECO:0000256" key="1">
    <source>
        <dbReference type="ARBA" id="ARBA00007789"/>
    </source>
</evidence>
<organism evidence="3 4">
    <name type="scientific">Paenibacillus chartarius</name>
    <dbReference type="NCBI Taxonomy" id="747481"/>
    <lineage>
        <taxon>Bacteria</taxon>
        <taxon>Bacillati</taxon>
        <taxon>Bacillota</taxon>
        <taxon>Bacilli</taxon>
        <taxon>Bacillales</taxon>
        <taxon>Paenibacillaceae</taxon>
        <taxon>Paenibacillus</taxon>
    </lineage>
</organism>
<dbReference type="PANTHER" id="PTHR30137">
    <property type="entry name" value="LUCIFERASE-LIKE MONOOXYGENASE"/>
    <property type="match status" value="1"/>
</dbReference>
<dbReference type="InterPro" id="IPR050766">
    <property type="entry name" value="Bact_Lucif_Oxidored"/>
</dbReference>
<dbReference type="Pfam" id="PF00296">
    <property type="entry name" value="Bac_luciferase"/>
    <property type="match status" value="1"/>
</dbReference>